<feature type="transmembrane region" description="Helical" evidence="1">
    <location>
        <begin position="557"/>
        <end position="581"/>
    </location>
</feature>
<feature type="transmembrane region" description="Helical" evidence="1">
    <location>
        <begin position="624"/>
        <end position="643"/>
    </location>
</feature>
<accession>Q020T5</accession>
<dbReference type="EMBL" id="CP000473">
    <property type="protein sequence ID" value="ABJ84554.1"/>
    <property type="molecule type" value="Genomic_DNA"/>
</dbReference>
<feature type="transmembrane region" description="Helical" evidence="1">
    <location>
        <begin position="74"/>
        <end position="93"/>
    </location>
</feature>
<evidence type="ECO:0000313" key="2">
    <source>
        <dbReference type="EMBL" id="ABJ84554.1"/>
    </source>
</evidence>
<feature type="transmembrane region" description="Helical" evidence="1">
    <location>
        <begin position="593"/>
        <end position="612"/>
    </location>
</feature>
<organism evidence="2">
    <name type="scientific">Solibacter usitatus (strain Ellin6076)</name>
    <dbReference type="NCBI Taxonomy" id="234267"/>
    <lineage>
        <taxon>Bacteria</taxon>
        <taxon>Pseudomonadati</taxon>
        <taxon>Acidobacteriota</taxon>
        <taxon>Terriglobia</taxon>
        <taxon>Bryobacterales</taxon>
        <taxon>Solibacteraceae</taxon>
        <taxon>Candidatus Solibacter</taxon>
    </lineage>
</organism>
<gene>
    <name evidence="2" type="ordered locus">Acid_3582</name>
</gene>
<reference evidence="2" key="1">
    <citation type="submission" date="2006-10" db="EMBL/GenBank/DDBJ databases">
        <title>Complete sequence of Solibacter usitatus Ellin6076.</title>
        <authorList>
            <consortium name="US DOE Joint Genome Institute"/>
            <person name="Copeland A."/>
            <person name="Lucas S."/>
            <person name="Lapidus A."/>
            <person name="Barry K."/>
            <person name="Detter J.C."/>
            <person name="Glavina del Rio T."/>
            <person name="Hammon N."/>
            <person name="Israni S."/>
            <person name="Dalin E."/>
            <person name="Tice H."/>
            <person name="Pitluck S."/>
            <person name="Thompson L.S."/>
            <person name="Brettin T."/>
            <person name="Bruce D."/>
            <person name="Han C."/>
            <person name="Tapia R."/>
            <person name="Gilna P."/>
            <person name="Schmutz J."/>
            <person name="Larimer F."/>
            <person name="Land M."/>
            <person name="Hauser L."/>
            <person name="Kyrpides N."/>
            <person name="Mikhailova N."/>
            <person name="Janssen P.H."/>
            <person name="Kuske C.R."/>
            <person name="Richardson P."/>
        </authorList>
    </citation>
    <scope>NUCLEOTIDE SEQUENCE</scope>
    <source>
        <strain evidence="2">Ellin6076</strain>
    </source>
</reference>
<proteinExistence type="predicted"/>
<feature type="transmembrane region" description="Helical" evidence="1">
    <location>
        <begin position="138"/>
        <end position="158"/>
    </location>
</feature>
<dbReference type="Gene3D" id="3.40.50.150">
    <property type="entry name" value="Vaccinia Virus protein VP39"/>
    <property type="match status" value="1"/>
</dbReference>
<sequence>MKPNSPQWREVYLCVALTTMATLLLELALTRIFSVVFYYHFAFLAISIALFGLGLGGVFSYVVAGWKAPLFARLGRLSLVNSLLVTASLGVLLGQGDTLSNWDLALVYFTTALPFFVAGAIVSLAISETIEHVDRIYFFDLAGAAAGCFLLLAMVRLVGGPDTVIVAAVTFAVAAAIWNSLAGSVRGRAGSVVVALALFAFIVYNQKHPLLTIRHAKGQALPVEVFKQWNDLSRIGVVRQSSGDYNIVIDADAATTIAHFDFDHLTPDNLRDLMYQGPALPYAVRPGAKTLIIGPGGGWDVARAIAAGSRDVTAVEINPIIAHTVMQQRFARYSNNLYWRPEVHLFVEDGRSFVRRSTSKYQVMQATLVDTWAATAAGAFALSENNLYTSDAFRDYLNHLTDDGVLAITRWGFDPPRESLRLISLAIDALTQLGEKQPWRHVIVSRQGTTEGYGALDTVLISRKPFSDADIARAQAVFSHGVQRAIYYPGSEMKNEFRDLLLSPQPVEYERNYTFDITPVTDDRPFFFYTVQPRDLWAYMKGGANTADRKINNAVPLLFGLMIISLLATMVILIAPPLVLGARLPTQRGVRGFLVYFLLIGAGYILIEVGLIQKFILFLGHPTYALTVVIFSMLISSGLGSYFSKRVLAGDEGRMIKVLGLTALLTTLLALVLSSLLSALVWLPWFLKTAMTVALIAPLGFIMGMPFPTGLKRLEEWHAPSVRWAWSLNAAASVLGSVGALVSAIYLGLAQTIIIGGLFYLGALAIIARVRPPGAPAPEPGPGRVVLAR</sequence>
<dbReference type="HOGENOM" id="CLU_018383_0_0_0"/>
<dbReference type="eggNOG" id="COG4262">
    <property type="taxonomic scope" value="Bacteria"/>
</dbReference>
<feature type="transmembrane region" description="Helical" evidence="1">
    <location>
        <begin position="724"/>
        <end position="747"/>
    </location>
</feature>
<feature type="transmembrane region" description="Helical" evidence="1">
    <location>
        <begin position="12"/>
        <end position="33"/>
    </location>
</feature>
<evidence type="ECO:0008006" key="3">
    <source>
        <dbReference type="Google" id="ProtNLM"/>
    </source>
</evidence>
<keyword evidence="1" id="KW-0812">Transmembrane</keyword>
<dbReference type="AlphaFoldDB" id="Q020T5"/>
<dbReference type="SUPFAM" id="SSF53335">
    <property type="entry name" value="S-adenosyl-L-methionine-dependent methyltransferases"/>
    <property type="match status" value="1"/>
</dbReference>
<feature type="transmembrane region" description="Helical" evidence="1">
    <location>
        <begin position="39"/>
        <end position="62"/>
    </location>
</feature>
<dbReference type="STRING" id="234267.Acid_3582"/>
<feature type="transmembrane region" description="Helical" evidence="1">
    <location>
        <begin position="655"/>
        <end position="676"/>
    </location>
</feature>
<protein>
    <recommendedName>
        <fullName evidence="3">Spermine synthase</fullName>
    </recommendedName>
</protein>
<feature type="transmembrane region" description="Helical" evidence="1">
    <location>
        <begin position="753"/>
        <end position="770"/>
    </location>
</feature>
<dbReference type="KEGG" id="sus:Acid_3582"/>
<name>Q020T5_SOLUE</name>
<keyword evidence="1" id="KW-1133">Transmembrane helix</keyword>
<feature type="transmembrane region" description="Helical" evidence="1">
    <location>
        <begin position="189"/>
        <end position="205"/>
    </location>
</feature>
<dbReference type="InterPro" id="IPR029063">
    <property type="entry name" value="SAM-dependent_MTases_sf"/>
</dbReference>
<feature type="transmembrane region" description="Helical" evidence="1">
    <location>
        <begin position="164"/>
        <end position="182"/>
    </location>
</feature>
<feature type="transmembrane region" description="Helical" evidence="1">
    <location>
        <begin position="105"/>
        <end position="126"/>
    </location>
</feature>
<keyword evidence="1" id="KW-0472">Membrane</keyword>
<feature type="transmembrane region" description="Helical" evidence="1">
    <location>
        <begin position="682"/>
        <end position="703"/>
    </location>
</feature>
<evidence type="ECO:0000256" key="1">
    <source>
        <dbReference type="SAM" id="Phobius"/>
    </source>
</evidence>
<dbReference type="OrthoDB" id="127145at2"/>
<dbReference type="InParanoid" id="Q020T5"/>